<dbReference type="Gene3D" id="1.20.1280.50">
    <property type="match status" value="1"/>
</dbReference>
<keyword evidence="1" id="KW-0732">Signal</keyword>
<evidence type="ECO:0000313" key="4">
    <source>
        <dbReference type="Proteomes" id="UP000197138"/>
    </source>
</evidence>
<feature type="signal peptide" evidence="1">
    <location>
        <begin position="1"/>
        <end position="18"/>
    </location>
</feature>
<feature type="domain" description="F-box" evidence="2">
    <location>
        <begin position="34"/>
        <end position="80"/>
    </location>
</feature>
<dbReference type="Pfam" id="PF00646">
    <property type="entry name" value="F-box"/>
    <property type="match status" value="1"/>
</dbReference>
<dbReference type="NCBIfam" id="TIGR01640">
    <property type="entry name" value="F_box_assoc_1"/>
    <property type="match status" value="1"/>
</dbReference>
<gene>
    <name evidence="3" type="ORF">CDL15_Pgr009487</name>
</gene>
<dbReference type="InterPro" id="IPR036047">
    <property type="entry name" value="F-box-like_dom_sf"/>
</dbReference>
<dbReference type="InterPro" id="IPR017451">
    <property type="entry name" value="F-box-assoc_interact_dom"/>
</dbReference>
<dbReference type="SUPFAM" id="SSF81383">
    <property type="entry name" value="F-box domain"/>
    <property type="match status" value="1"/>
</dbReference>
<dbReference type="PROSITE" id="PS50181">
    <property type="entry name" value="FBOX"/>
    <property type="match status" value="1"/>
</dbReference>
<evidence type="ECO:0000313" key="3">
    <source>
        <dbReference type="EMBL" id="OWM75843.1"/>
    </source>
</evidence>
<comment type="caution">
    <text evidence="3">The sequence shown here is derived from an EMBL/GenBank/DDBJ whole genome shotgun (WGS) entry which is preliminary data.</text>
</comment>
<dbReference type="Proteomes" id="UP000197138">
    <property type="component" value="Unassembled WGS sequence"/>
</dbReference>
<dbReference type="InterPro" id="IPR001810">
    <property type="entry name" value="F-box_dom"/>
</dbReference>
<dbReference type="PANTHER" id="PTHR31111:SF125">
    <property type="entry name" value="F-BOX PROTEIN CPR30-LIKE"/>
    <property type="match status" value="1"/>
</dbReference>
<dbReference type="PANTHER" id="PTHR31111">
    <property type="entry name" value="BNAA05G37150D PROTEIN-RELATED"/>
    <property type="match status" value="1"/>
</dbReference>
<reference evidence="4" key="1">
    <citation type="journal article" date="2017" name="Plant J.">
        <title>The pomegranate (Punica granatum L.) genome and the genomics of punicalagin biosynthesis.</title>
        <authorList>
            <person name="Qin G."/>
            <person name="Xu C."/>
            <person name="Ming R."/>
            <person name="Tang H."/>
            <person name="Guyot R."/>
            <person name="Kramer E.M."/>
            <person name="Hu Y."/>
            <person name="Yi X."/>
            <person name="Qi Y."/>
            <person name="Xu X."/>
            <person name="Gao Z."/>
            <person name="Pan H."/>
            <person name="Jian J."/>
            <person name="Tian Y."/>
            <person name="Yue Z."/>
            <person name="Xu Y."/>
        </authorList>
    </citation>
    <scope>NUCLEOTIDE SEQUENCE [LARGE SCALE GENOMIC DNA]</scope>
    <source>
        <strain evidence="4">cv. Dabenzi</strain>
    </source>
</reference>
<accession>A0A218WT69</accession>
<dbReference type="SMART" id="SM00256">
    <property type="entry name" value="FBOX"/>
    <property type="match status" value="1"/>
</dbReference>
<sequence length="413" mass="47017">MSYLLIRLSCWVILSSFAAQMGDEDFAKKGKAPDLSSEVLPLEMFYEILPRLPLRTLMKFKSVCRQWNSTIREQLLAHEFLAHHARDQRSPTALISFTERNFNGCLFFSLDLETGDVRPIHNLNEPPFTRATISETLNGLICFELDDLTYLCNLSTGELASLPAARPCFSVCSSTCMPSFSSLGFDPEKREYKIMRTWASMIMDEFGKIKTCHKILKLGTGIWNNMESGLIDFQLGGSVFLNGAIHYLTLDLFGKKIVIAFDVGQEKFREMSLPNAAASSGDRSKLVIFKGHLALLGSEHLEDEDSIIVYKLNDYENQLWEEQRIVLPPNWREARENYQTFHVTTVSTGELLLMPKVMWEQLFVLLYNPETSSLKRLEILGLPESQLSRPFVIERAPIEYIESILSISGTNEQ</sequence>
<evidence type="ECO:0000256" key="1">
    <source>
        <dbReference type="SAM" id="SignalP"/>
    </source>
</evidence>
<name>A0A218WT69_PUNGR</name>
<proteinExistence type="predicted"/>
<organism evidence="3 4">
    <name type="scientific">Punica granatum</name>
    <name type="common">Pomegranate</name>
    <dbReference type="NCBI Taxonomy" id="22663"/>
    <lineage>
        <taxon>Eukaryota</taxon>
        <taxon>Viridiplantae</taxon>
        <taxon>Streptophyta</taxon>
        <taxon>Embryophyta</taxon>
        <taxon>Tracheophyta</taxon>
        <taxon>Spermatophyta</taxon>
        <taxon>Magnoliopsida</taxon>
        <taxon>eudicotyledons</taxon>
        <taxon>Gunneridae</taxon>
        <taxon>Pentapetalae</taxon>
        <taxon>rosids</taxon>
        <taxon>malvids</taxon>
        <taxon>Myrtales</taxon>
        <taxon>Lythraceae</taxon>
        <taxon>Punica</taxon>
    </lineage>
</organism>
<evidence type="ECO:0000259" key="2">
    <source>
        <dbReference type="PROSITE" id="PS50181"/>
    </source>
</evidence>
<dbReference type="InterPro" id="IPR013187">
    <property type="entry name" value="F-box-assoc_dom_typ3"/>
</dbReference>
<dbReference type="Pfam" id="PF08268">
    <property type="entry name" value="FBA_3"/>
    <property type="match status" value="1"/>
</dbReference>
<feature type="chain" id="PRO_5012329676" description="F-box domain-containing protein" evidence="1">
    <location>
        <begin position="19"/>
        <end position="413"/>
    </location>
</feature>
<protein>
    <recommendedName>
        <fullName evidence="2">F-box domain-containing protein</fullName>
    </recommendedName>
</protein>
<dbReference type="AlphaFoldDB" id="A0A218WT69"/>
<dbReference type="EMBL" id="MTKT01003224">
    <property type="protein sequence ID" value="OWM75843.1"/>
    <property type="molecule type" value="Genomic_DNA"/>
</dbReference>